<protein>
    <submittedName>
        <fullName evidence="3">Type IV pilin protein</fullName>
    </submittedName>
</protein>
<dbReference type="SUPFAM" id="SSF54523">
    <property type="entry name" value="Pili subunits"/>
    <property type="match status" value="1"/>
</dbReference>
<comment type="caution">
    <text evidence="3">The sequence shown here is derived from an EMBL/GenBank/DDBJ whole genome shotgun (WGS) entry which is preliminary data.</text>
</comment>
<reference evidence="3" key="1">
    <citation type="submission" date="2022-06" db="EMBL/GenBank/DDBJ databases">
        <authorList>
            <person name="Lu C.-H."/>
        </authorList>
    </citation>
    <scope>NUCLEOTIDE SEQUENCE</scope>
    <source>
        <strain evidence="3">21MJYT02-11</strain>
    </source>
</reference>
<dbReference type="InterPro" id="IPR045584">
    <property type="entry name" value="Pilin-like"/>
</dbReference>
<keyword evidence="1" id="KW-0488">Methylation</keyword>
<dbReference type="NCBIfam" id="TIGR02532">
    <property type="entry name" value="IV_pilin_GFxxxE"/>
    <property type="match status" value="1"/>
</dbReference>
<dbReference type="EMBL" id="JAMXHT010000003">
    <property type="protein sequence ID" value="MCO5398436.1"/>
    <property type="molecule type" value="Genomic_DNA"/>
</dbReference>
<dbReference type="Pfam" id="PF07963">
    <property type="entry name" value="N_methyl"/>
    <property type="match status" value="1"/>
</dbReference>
<evidence type="ECO:0000313" key="3">
    <source>
        <dbReference type="EMBL" id="MCO5398436.1"/>
    </source>
</evidence>
<dbReference type="PANTHER" id="PTHR30093:SF47">
    <property type="entry name" value="TYPE IV PILUS NON-CORE MINOR PILIN PILE"/>
    <property type="match status" value="1"/>
</dbReference>
<dbReference type="PANTHER" id="PTHR30093">
    <property type="entry name" value="GENERAL SECRETION PATHWAY PROTEIN G"/>
    <property type="match status" value="1"/>
</dbReference>
<dbReference type="Proteomes" id="UP001162811">
    <property type="component" value="Unassembled WGS sequence"/>
</dbReference>
<sequence length="143" mass="14822">MNANQRLSGPTSNGFTLVELMIAVVVVGILAAVAYPSFTGFIQKSRRADAKAALLAAAQKMEQYRTLSNTYAGATLGTGGIYANQSDNGYYALSFSVAPTQTVYTIQAAPRGAQATDACGTFSYDQAGNKTVSGGTLTAAACW</sequence>
<accession>A0ABT1AJ76</accession>
<reference evidence="3" key="2">
    <citation type="journal article" date="2023" name="Front. Microbiol.">
        <title>Ralstonia chuxiongensis sp. nov., Ralstonia mojiangensis sp. nov., and Ralstonia soli sp. nov., isolated from tobacco fields, are three novel species in the family Burkholderiaceae.</title>
        <authorList>
            <person name="Lu C.H."/>
            <person name="Zhang Y.Y."/>
            <person name="Jiang N."/>
            <person name="Chen W."/>
            <person name="Shao X."/>
            <person name="Zhao Z.M."/>
            <person name="Lu W.L."/>
            <person name="Hu X."/>
            <person name="Xi Y.X."/>
            <person name="Zou S.Y."/>
            <person name="Wei Q.J."/>
            <person name="Lin Z.L."/>
            <person name="Gong L."/>
            <person name="Gai X.T."/>
            <person name="Zhang L.Q."/>
            <person name="Li J.Y."/>
            <person name="Jin Y."/>
            <person name="Xia Z.Y."/>
        </authorList>
    </citation>
    <scope>NUCLEOTIDE SEQUENCE</scope>
    <source>
        <strain evidence="3">21MJYT02-11</strain>
    </source>
</reference>
<dbReference type="InterPro" id="IPR000983">
    <property type="entry name" value="Bac_GSPG_pilin"/>
</dbReference>
<organism evidence="3 4">
    <name type="scientific">Ralstonia soli</name>
    <dbReference type="NCBI Taxonomy" id="2953896"/>
    <lineage>
        <taxon>Bacteria</taxon>
        <taxon>Pseudomonadati</taxon>
        <taxon>Pseudomonadota</taxon>
        <taxon>Betaproteobacteria</taxon>
        <taxon>Burkholderiales</taxon>
        <taxon>Burkholderiaceae</taxon>
        <taxon>Ralstonia</taxon>
    </lineage>
</organism>
<dbReference type="Pfam" id="PF16732">
    <property type="entry name" value="ComP_DUS"/>
    <property type="match status" value="1"/>
</dbReference>
<evidence type="ECO:0000256" key="2">
    <source>
        <dbReference type="SAM" id="Phobius"/>
    </source>
</evidence>
<gene>
    <name evidence="3" type="ORF">NG900_09535</name>
</gene>
<keyword evidence="2" id="KW-0472">Membrane</keyword>
<evidence type="ECO:0000313" key="4">
    <source>
        <dbReference type="Proteomes" id="UP001162811"/>
    </source>
</evidence>
<dbReference type="InterPro" id="IPR031982">
    <property type="entry name" value="PilE-like"/>
</dbReference>
<dbReference type="PRINTS" id="PR00813">
    <property type="entry name" value="BCTERIALGSPG"/>
</dbReference>
<feature type="transmembrane region" description="Helical" evidence="2">
    <location>
        <begin position="20"/>
        <end position="42"/>
    </location>
</feature>
<keyword evidence="4" id="KW-1185">Reference proteome</keyword>
<evidence type="ECO:0000256" key="1">
    <source>
        <dbReference type="ARBA" id="ARBA00022481"/>
    </source>
</evidence>
<keyword evidence="2" id="KW-1133">Transmembrane helix</keyword>
<name>A0ABT1AJ76_9RALS</name>
<dbReference type="Gene3D" id="3.30.700.10">
    <property type="entry name" value="Glycoprotein, Type 4 Pilin"/>
    <property type="match status" value="1"/>
</dbReference>
<dbReference type="RefSeq" id="WP_252679608.1">
    <property type="nucleotide sequence ID" value="NZ_JAMXHT010000003.1"/>
</dbReference>
<keyword evidence="2" id="KW-0812">Transmembrane</keyword>
<proteinExistence type="predicted"/>
<dbReference type="InterPro" id="IPR012902">
    <property type="entry name" value="N_methyl_site"/>
</dbReference>